<evidence type="ECO:0000256" key="1">
    <source>
        <dbReference type="ARBA" id="ARBA00010894"/>
    </source>
</evidence>
<dbReference type="EMBL" id="AP018907">
    <property type="protein sequence ID" value="BBF94710.1"/>
    <property type="molecule type" value="Genomic_DNA"/>
</dbReference>
<comment type="similarity">
    <text evidence="1">Belongs to the YggT family.</text>
</comment>
<dbReference type="InterPro" id="IPR003425">
    <property type="entry name" value="CCB3/YggT"/>
</dbReference>
<dbReference type="RefSeq" id="WP_126401773.1">
    <property type="nucleotide sequence ID" value="NZ_AP018907.1"/>
</dbReference>
<dbReference type="Pfam" id="PF02325">
    <property type="entry name" value="CCB3_YggT"/>
    <property type="match status" value="1"/>
</dbReference>
<dbReference type="OrthoDB" id="9814445at2"/>
<organism evidence="3 4">
    <name type="scientific">Blastochloris tepida</name>
    <dbReference type="NCBI Taxonomy" id="2233851"/>
    <lineage>
        <taxon>Bacteria</taxon>
        <taxon>Pseudomonadati</taxon>
        <taxon>Pseudomonadota</taxon>
        <taxon>Alphaproteobacteria</taxon>
        <taxon>Hyphomicrobiales</taxon>
        <taxon>Blastochloridaceae</taxon>
        <taxon>Blastochloris</taxon>
    </lineage>
</organism>
<feature type="transmembrane region" description="Helical" evidence="2">
    <location>
        <begin position="71"/>
        <end position="91"/>
    </location>
</feature>
<dbReference type="PANTHER" id="PTHR33219:SF14">
    <property type="entry name" value="PROTEIN COFACTOR ASSEMBLY OF COMPLEX C SUBUNIT B CCB3, CHLOROPLASTIC-RELATED"/>
    <property type="match status" value="1"/>
</dbReference>
<feature type="transmembrane region" description="Helical" evidence="2">
    <location>
        <begin position="12"/>
        <end position="34"/>
    </location>
</feature>
<evidence type="ECO:0000313" key="3">
    <source>
        <dbReference type="EMBL" id="BBF94710.1"/>
    </source>
</evidence>
<keyword evidence="2" id="KW-0472">Membrane</keyword>
<proteinExistence type="inferred from homology"/>
<evidence type="ECO:0000313" key="4">
    <source>
        <dbReference type="Proteomes" id="UP000266934"/>
    </source>
</evidence>
<dbReference type="AlphaFoldDB" id="A0A348G577"/>
<keyword evidence="4" id="KW-1185">Reference proteome</keyword>
<name>A0A348G577_9HYPH</name>
<reference evidence="3 4" key="1">
    <citation type="submission" date="2018-08" db="EMBL/GenBank/DDBJ databases">
        <title>Complete genome sequencing of Blastochloris tepida GI.</title>
        <authorList>
            <person name="Tsukatani Y."/>
            <person name="Mori H."/>
        </authorList>
    </citation>
    <scope>NUCLEOTIDE SEQUENCE [LARGE SCALE GENOMIC DNA]</scope>
    <source>
        <strain evidence="3 4">GI</strain>
    </source>
</reference>
<accession>A0A348G577</accession>
<gene>
    <name evidence="3" type="ORF">BLTE_33950</name>
</gene>
<dbReference type="GO" id="GO:0016020">
    <property type="term" value="C:membrane"/>
    <property type="evidence" value="ECO:0007669"/>
    <property type="project" value="InterPro"/>
</dbReference>
<keyword evidence="2" id="KW-0812">Transmembrane</keyword>
<protein>
    <submittedName>
        <fullName evidence="3">YggT family protein</fullName>
    </submittedName>
</protein>
<sequence length="92" mass="10332">MNSILWLFDTIITLYVWILIASAVLSWLVAFNVVNPRNPTVAQVGEALWRLTEPALAPIRRVLPNFGGLDLSPVVLIIGLFFVRNLVFEILT</sequence>
<dbReference type="KEGG" id="blag:BLTE_33950"/>
<dbReference type="Proteomes" id="UP000266934">
    <property type="component" value="Chromosome"/>
</dbReference>
<dbReference type="PANTHER" id="PTHR33219">
    <property type="entry name" value="YLMG HOMOLOG PROTEIN 2, CHLOROPLASTIC"/>
    <property type="match status" value="1"/>
</dbReference>
<evidence type="ECO:0000256" key="2">
    <source>
        <dbReference type="SAM" id="Phobius"/>
    </source>
</evidence>
<keyword evidence="2" id="KW-1133">Transmembrane helix</keyword>